<comment type="subcellular location">
    <subcellularLocation>
        <location evidence="6">Cytoplasm</location>
    </subcellularLocation>
</comment>
<dbReference type="Proteomes" id="UP000076079">
    <property type="component" value="Chromosome"/>
</dbReference>
<reference evidence="7 8" key="1">
    <citation type="journal article" date="2016" name="Genome Announc.">
        <title>First Complete Genome Sequence of a Subdivision 6 Acidobacterium Strain.</title>
        <authorList>
            <person name="Huang S."/>
            <person name="Vieira S."/>
            <person name="Bunk B."/>
            <person name="Riedel T."/>
            <person name="Sproer C."/>
            <person name="Overmann J."/>
        </authorList>
    </citation>
    <scope>NUCLEOTIDE SEQUENCE [LARGE SCALE GENOMIC DNA]</scope>
    <source>
        <strain evidence="8">DSM 100886 HEG_-6_39</strain>
    </source>
</reference>
<dbReference type="SUPFAM" id="SSF53335">
    <property type="entry name" value="S-adenosyl-L-methionine-dependent methyltransferases"/>
    <property type="match status" value="1"/>
</dbReference>
<evidence type="ECO:0000256" key="2">
    <source>
        <dbReference type="ARBA" id="ARBA00022552"/>
    </source>
</evidence>
<dbReference type="PANTHER" id="PTHR11265">
    <property type="entry name" value="S-ADENOSYL-METHYLTRANSFERASE MRAW"/>
    <property type="match status" value="1"/>
</dbReference>
<dbReference type="InterPro" id="IPR002903">
    <property type="entry name" value="RsmH"/>
</dbReference>
<dbReference type="HAMAP" id="MF_01007">
    <property type="entry name" value="16SrRNA_methyltr_H"/>
    <property type="match status" value="1"/>
</dbReference>
<feature type="binding site" evidence="6">
    <location>
        <position position="90"/>
    </location>
    <ligand>
        <name>S-adenosyl-L-methionine</name>
        <dbReference type="ChEBI" id="CHEBI:59789"/>
    </ligand>
</feature>
<evidence type="ECO:0000256" key="5">
    <source>
        <dbReference type="ARBA" id="ARBA00022691"/>
    </source>
</evidence>
<dbReference type="PIRSF" id="PIRSF004486">
    <property type="entry name" value="MraW"/>
    <property type="match status" value="1"/>
</dbReference>
<organism evidence="7 8">
    <name type="scientific">Luteitalea pratensis</name>
    <dbReference type="NCBI Taxonomy" id="1855912"/>
    <lineage>
        <taxon>Bacteria</taxon>
        <taxon>Pseudomonadati</taxon>
        <taxon>Acidobacteriota</taxon>
        <taxon>Vicinamibacteria</taxon>
        <taxon>Vicinamibacterales</taxon>
        <taxon>Vicinamibacteraceae</taxon>
        <taxon>Luteitalea</taxon>
    </lineage>
</organism>
<comment type="catalytic activity">
    <reaction evidence="6">
        <text>cytidine(1402) in 16S rRNA + S-adenosyl-L-methionine = N(4)-methylcytidine(1402) in 16S rRNA + S-adenosyl-L-homocysteine + H(+)</text>
        <dbReference type="Rhea" id="RHEA:42928"/>
        <dbReference type="Rhea" id="RHEA-COMP:10286"/>
        <dbReference type="Rhea" id="RHEA-COMP:10287"/>
        <dbReference type="ChEBI" id="CHEBI:15378"/>
        <dbReference type="ChEBI" id="CHEBI:57856"/>
        <dbReference type="ChEBI" id="CHEBI:59789"/>
        <dbReference type="ChEBI" id="CHEBI:74506"/>
        <dbReference type="ChEBI" id="CHEBI:82748"/>
        <dbReference type="EC" id="2.1.1.199"/>
    </reaction>
</comment>
<comment type="similarity">
    <text evidence="1 6">Belongs to the methyltransferase superfamily. RsmH family.</text>
</comment>
<dbReference type="AlphaFoldDB" id="A0A143PUT6"/>
<evidence type="ECO:0000313" key="7">
    <source>
        <dbReference type="EMBL" id="AMY12507.1"/>
    </source>
</evidence>
<comment type="function">
    <text evidence="6">Specifically methylates the N4 position of cytidine in position 1402 (C1402) of 16S rRNA.</text>
</comment>
<protein>
    <recommendedName>
        <fullName evidence="6">Ribosomal RNA small subunit methyltransferase H</fullName>
        <ecNumber evidence="6">2.1.1.199</ecNumber>
    </recommendedName>
    <alternativeName>
        <fullName evidence="6">16S rRNA m(4)C1402 methyltransferase</fullName>
    </alternativeName>
    <alternativeName>
        <fullName evidence="6">rRNA (cytosine-N(4)-)-methyltransferase RsmH</fullName>
    </alternativeName>
</protein>
<sequence length="313" mass="33230">MIGGTPADASPHRPIMVAEVLAHLRPTPGEAVVDCTLGGGGHAQAILQCLQPGGRLIGLDVDPVELPATLARLREAGFGPETFIAQQANFRSLPAVLASHGYERVDAILVDLGVSSMQHDSPARGFSYKHPGPLDLRMDPTSGPPAWERLGTLDAAAIGAILVDYADEPHADLIASLLVEALPRTTHALERLIRAGLTAAMPALPRAEVKMSIRRTFQALRILVNDELDALETLLAALPSGLAPGGRVVVLTFHSGEDRRVKQAFRSGRRAGVYAEIAETVVRSAREETFANRRAASAKLRWAVRAGGLRSGG</sequence>
<dbReference type="NCBIfam" id="TIGR00006">
    <property type="entry name" value="16S rRNA (cytosine(1402)-N(4))-methyltransferase RsmH"/>
    <property type="match status" value="1"/>
</dbReference>
<dbReference type="PANTHER" id="PTHR11265:SF0">
    <property type="entry name" value="12S RRNA N4-METHYLCYTIDINE METHYLTRANSFERASE"/>
    <property type="match status" value="1"/>
</dbReference>
<dbReference type="EC" id="2.1.1.199" evidence="6"/>
<dbReference type="GO" id="GO:0070475">
    <property type="term" value="P:rRNA base methylation"/>
    <property type="evidence" value="ECO:0007669"/>
    <property type="project" value="UniProtKB-UniRule"/>
</dbReference>
<keyword evidence="5 6" id="KW-0949">S-adenosyl-L-methionine</keyword>
<dbReference type="Gene3D" id="3.40.50.150">
    <property type="entry name" value="Vaccinia Virus protein VP39"/>
    <property type="match status" value="1"/>
</dbReference>
<proteinExistence type="inferred from homology"/>
<evidence type="ECO:0000256" key="4">
    <source>
        <dbReference type="ARBA" id="ARBA00022679"/>
    </source>
</evidence>
<dbReference type="OrthoDB" id="9806637at2"/>
<dbReference type="STRING" id="1855912.LuPra_05783"/>
<feature type="binding site" evidence="6">
    <location>
        <position position="60"/>
    </location>
    <ligand>
        <name>S-adenosyl-L-methionine</name>
        <dbReference type="ChEBI" id="CHEBI:59789"/>
    </ligand>
</feature>
<dbReference type="InterPro" id="IPR023397">
    <property type="entry name" value="SAM-dep_MeTrfase_MraW_recog"/>
</dbReference>
<evidence type="ECO:0000313" key="8">
    <source>
        <dbReference type="Proteomes" id="UP000076079"/>
    </source>
</evidence>
<keyword evidence="3 6" id="KW-0489">Methyltransferase</keyword>
<dbReference type="GO" id="GO:0005737">
    <property type="term" value="C:cytoplasm"/>
    <property type="evidence" value="ECO:0007669"/>
    <property type="project" value="UniProtKB-SubCell"/>
</dbReference>
<dbReference type="RefSeq" id="WP_110173959.1">
    <property type="nucleotide sequence ID" value="NZ_CP015136.1"/>
</dbReference>
<name>A0A143PUT6_LUTPR</name>
<keyword evidence="4 6" id="KW-0808">Transferase</keyword>
<gene>
    <name evidence="7" type="primary">rsmH_1</name>
    <name evidence="6" type="synonym">rsmH</name>
    <name evidence="7" type="ORF">LuPra_05783</name>
</gene>
<feature type="binding site" evidence="6">
    <location>
        <position position="111"/>
    </location>
    <ligand>
        <name>S-adenosyl-L-methionine</name>
        <dbReference type="ChEBI" id="CHEBI:59789"/>
    </ligand>
</feature>
<dbReference type="PATRIC" id="fig|1813736.3.peg.6080"/>
<keyword evidence="8" id="KW-1185">Reference proteome</keyword>
<dbReference type="SUPFAM" id="SSF81799">
    <property type="entry name" value="Putative methyltransferase TM0872, insert domain"/>
    <property type="match status" value="1"/>
</dbReference>
<dbReference type="Pfam" id="PF01795">
    <property type="entry name" value="Methyltransf_5"/>
    <property type="match status" value="1"/>
</dbReference>
<evidence type="ECO:0000256" key="6">
    <source>
        <dbReference type="HAMAP-Rule" id="MF_01007"/>
    </source>
</evidence>
<dbReference type="InterPro" id="IPR029063">
    <property type="entry name" value="SAM-dependent_MTases_sf"/>
</dbReference>
<evidence type="ECO:0000256" key="3">
    <source>
        <dbReference type="ARBA" id="ARBA00022603"/>
    </source>
</evidence>
<keyword evidence="6" id="KW-0963">Cytoplasm</keyword>
<dbReference type="GO" id="GO:0071424">
    <property type="term" value="F:rRNA (cytosine-N4-)-methyltransferase activity"/>
    <property type="evidence" value="ECO:0007669"/>
    <property type="project" value="UniProtKB-UniRule"/>
</dbReference>
<evidence type="ECO:0000256" key="1">
    <source>
        <dbReference type="ARBA" id="ARBA00010396"/>
    </source>
</evidence>
<dbReference type="EMBL" id="CP015136">
    <property type="protein sequence ID" value="AMY12507.1"/>
    <property type="molecule type" value="Genomic_DNA"/>
</dbReference>
<feature type="binding site" evidence="6">
    <location>
        <begin position="40"/>
        <end position="42"/>
    </location>
    <ligand>
        <name>S-adenosyl-L-methionine</name>
        <dbReference type="ChEBI" id="CHEBI:59789"/>
    </ligand>
</feature>
<feature type="binding site" evidence="6">
    <location>
        <position position="118"/>
    </location>
    <ligand>
        <name>S-adenosyl-L-methionine</name>
        <dbReference type="ChEBI" id="CHEBI:59789"/>
    </ligand>
</feature>
<dbReference type="KEGG" id="abac:LuPra_05783"/>
<accession>A0A143PUT6</accession>
<dbReference type="Gene3D" id="1.10.150.170">
    <property type="entry name" value="Putative methyltransferase TM0872, insert domain"/>
    <property type="match status" value="1"/>
</dbReference>
<keyword evidence="2 6" id="KW-0698">rRNA processing</keyword>
<reference evidence="8" key="2">
    <citation type="submission" date="2016-04" db="EMBL/GenBank/DDBJ databases">
        <title>First Complete Genome Sequence of a Subdivision 6 Acidobacterium.</title>
        <authorList>
            <person name="Huang S."/>
            <person name="Vieira S."/>
            <person name="Bunk B."/>
            <person name="Riedel T."/>
            <person name="Sproeer C."/>
            <person name="Overmann J."/>
        </authorList>
    </citation>
    <scope>NUCLEOTIDE SEQUENCE [LARGE SCALE GENOMIC DNA]</scope>
    <source>
        <strain evidence="8">DSM 100886 HEG_-6_39</strain>
    </source>
</reference>